<name>A0A8X7N6B9_9BASI</name>
<proteinExistence type="predicted"/>
<evidence type="ECO:0000256" key="2">
    <source>
        <dbReference type="SAM" id="Phobius"/>
    </source>
</evidence>
<sequence length="136" mass="14485">MASTSPLKRIDGSNAKRPNEAVPYSAPPEWSVPSTDLYGSMLGSASMMSGAAMLMKQPVIAYFGLIAACAHLAQHKPHSERVTKEGTGGSPMLSLAFSFMAIAALAFPKLLTDFDWRQVWRAPGFESLATAAAPQL</sequence>
<keyword evidence="2" id="KW-0472">Membrane</keyword>
<comment type="caution">
    <text evidence="3">The sequence shown here is derived from an EMBL/GenBank/DDBJ whole genome shotgun (WGS) entry which is preliminary data.</text>
</comment>
<organism evidence="3 4">
    <name type="scientific">Tilletia walkeri</name>
    <dbReference type="NCBI Taxonomy" id="117179"/>
    <lineage>
        <taxon>Eukaryota</taxon>
        <taxon>Fungi</taxon>
        <taxon>Dikarya</taxon>
        <taxon>Basidiomycota</taxon>
        <taxon>Ustilaginomycotina</taxon>
        <taxon>Exobasidiomycetes</taxon>
        <taxon>Tilletiales</taxon>
        <taxon>Tilletiaceae</taxon>
        <taxon>Tilletia</taxon>
    </lineage>
</organism>
<keyword evidence="2" id="KW-0812">Transmembrane</keyword>
<protein>
    <submittedName>
        <fullName evidence="3">Uncharacterized protein</fullName>
    </submittedName>
</protein>
<feature type="transmembrane region" description="Helical" evidence="2">
    <location>
        <begin position="54"/>
        <end position="73"/>
    </location>
</feature>
<dbReference type="AlphaFoldDB" id="A0A8X7N6B9"/>
<reference evidence="3" key="1">
    <citation type="submission" date="2016-04" db="EMBL/GenBank/DDBJ databases">
        <authorList>
            <person name="Nguyen H.D."/>
            <person name="Samba Siva P."/>
            <person name="Cullis J."/>
            <person name="Levesque C.A."/>
            <person name="Hambleton S."/>
        </authorList>
    </citation>
    <scope>NUCLEOTIDE SEQUENCE</scope>
    <source>
        <strain evidence="3">DAOMC 236422</strain>
    </source>
</reference>
<evidence type="ECO:0000256" key="1">
    <source>
        <dbReference type="SAM" id="MobiDB-lite"/>
    </source>
</evidence>
<dbReference type="EMBL" id="LWDG02000248">
    <property type="protein sequence ID" value="KAE8267203.1"/>
    <property type="molecule type" value="Genomic_DNA"/>
</dbReference>
<dbReference type="Proteomes" id="UP000078113">
    <property type="component" value="Unassembled WGS sequence"/>
</dbReference>
<keyword evidence="2" id="KW-1133">Transmembrane helix</keyword>
<gene>
    <name evidence="3" type="ORF">A4X09_0g5144</name>
</gene>
<feature type="region of interest" description="Disordered" evidence="1">
    <location>
        <begin position="1"/>
        <end position="27"/>
    </location>
</feature>
<reference evidence="3" key="2">
    <citation type="journal article" date="2019" name="IMA Fungus">
        <title>Genome sequencing and comparison of five Tilletia species to identify candidate genes for the detection of regulated species infecting wheat.</title>
        <authorList>
            <person name="Nguyen H.D.T."/>
            <person name="Sultana T."/>
            <person name="Kesanakurti P."/>
            <person name="Hambleton S."/>
        </authorList>
    </citation>
    <scope>NUCLEOTIDE SEQUENCE</scope>
    <source>
        <strain evidence="3">DAOMC 236422</strain>
    </source>
</reference>
<feature type="transmembrane region" description="Helical" evidence="2">
    <location>
        <begin position="93"/>
        <end position="111"/>
    </location>
</feature>
<evidence type="ECO:0000313" key="4">
    <source>
        <dbReference type="Proteomes" id="UP000078113"/>
    </source>
</evidence>
<accession>A0A8X7N6B9</accession>
<evidence type="ECO:0000313" key="3">
    <source>
        <dbReference type="EMBL" id="KAE8267203.1"/>
    </source>
</evidence>
<keyword evidence="4" id="KW-1185">Reference proteome</keyword>